<accession>A0A6J6I4V5</accession>
<proteinExistence type="predicted"/>
<dbReference type="EMBL" id="CAEZUY010000111">
    <property type="protein sequence ID" value="CAB4619547.1"/>
    <property type="molecule type" value="Genomic_DNA"/>
</dbReference>
<reference evidence="1" key="1">
    <citation type="submission" date="2020-05" db="EMBL/GenBank/DDBJ databases">
        <authorList>
            <person name="Chiriac C."/>
            <person name="Salcher M."/>
            <person name="Ghai R."/>
            <person name="Kavagutti S V."/>
        </authorList>
    </citation>
    <scope>NUCLEOTIDE SEQUENCE</scope>
</reference>
<evidence type="ECO:0000313" key="1">
    <source>
        <dbReference type="EMBL" id="CAB4619547.1"/>
    </source>
</evidence>
<dbReference type="AlphaFoldDB" id="A0A6J6I4V5"/>
<sequence>MSSSSSPKVLLSSTVITPSLPTLSIASAIISPIVVSAAEIDAVAEICSLVSTGFAIAVSSAEIASTAFSIPRLSAIGFEPAATLRRPSRTSACANTVAVVVPSPATSSVFLATSLTRSAPIFSQGSSSSISLAIDTPSLVIVGAPHFFSRTTLRPRGPRVTLTASAKIFIPRSRPRRASSLNAIIFAIGEFLPNTCDLSISTVGASYHSQPLSANAKSRAVPESGQIELAGAGVGTSLAQAAKALNEHW</sequence>
<protein>
    <submittedName>
        <fullName evidence="1">Unannotated protein</fullName>
    </submittedName>
</protein>
<gene>
    <name evidence="1" type="ORF">UFOPK1863_00946</name>
</gene>
<name>A0A6J6I4V5_9ZZZZ</name>
<organism evidence="1">
    <name type="scientific">freshwater metagenome</name>
    <dbReference type="NCBI Taxonomy" id="449393"/>
    <lineage>
        <taxon>unclassified sequences</taxon>
        <taxon>metagenomes</taxon>
        <taxon>ecological metagenomes</taxon>
    </lineage>
</organism>